<feature type="domain" description="NAD-dependent epimerase/dehydratase" evidence="1">
    <location>
        <begin position="6"/>
        <end position="227"/>
    </location>
</feature>
<dbReference type="RefSeq" id="WP_408156714.1">
    <property type="nucleotide sequence ID" value="NZ_JAQQFM010000003.1"/>
</dbReference>
<protein>
    <submittedName>
        <fullName evidence="2">Complex I NDUFA9 subunit family protein</fullName>
    </submittedName>
</protein>
<sequence length="329" mass="35620">MAVRKILVIGGSGFIGSRLVRLLGSSTDYRVMVPTRRYERAKHLLVSPVVSVVVADLNDEATLSRLVAESDAVINLIGILHSRPARGGKAYGPDFDYAHVELPRRIAAACVRHGVPRYLHMSALGAAADGPSMYQRSKAAGERAVLDVAATASPATPLEVAILRPSVVFGEGDNFLNMFAALQKKFPVIPLGSANARFQPVYVGDVAQAFFNALQLPHCAGKIYELGGPTDYSLRQLVQLAGWYSGCSRPIFALPPALGYLQALMLEHLPGKLMSRDNVASMRVDNLTSGPIAAELRITPTSLETAAPLYLSPRDPQRQFDIYRSNARR</sequence>
<dbReference type="PANTHER" id="PTHR12126">
    <property type="entry name" value="NADH-UBIQUINONE OXIDOREDUCTASE 39 KDA SUBUNIT-RELATED"/>
    <property type="match status" value="1"/>
</dbReference>
<evidence type="ECO:0000313" key="3">
    <source>
        <dbReference type="Proteomes" id="UP001629246"/>
    </source>
</evidence>
<gene>
    <name evidence="2" type="ORF">PQR62_08320</name>
</gene>
<reference evidence="2 3" key="1">
    <citation type="journal article" date="2024" name="Chem. Sci.">
        <title>Discovery of megapolipeptins by genome mining of a Burkholderiales bacteria collection.</title>
        <authorList>
            <person name="Paulo B.S."/>
            <person name="Recchia M.J.J."/>
            <person name="Lee S."/>
            <person name="Fergusson C.H."/>
            <person name="Romanowski S.B."/>
            <person name="Hernandez A."/>
            <person name="Krull N."/>
            <person name="Liu D.Y."/>
            <person name="Cavanagh H."/>
            <person name="Bos A."/>
            <person name="Gray C.A."/>
            <person name="Murphy B.T."/>
            <person name="Linington R.G."/>
            <person name="Eustaquio A.S."/>
        </authorList>
    </citation>
    <scope>NUCLEOTIDE SEQUENCE [LARGE SCALE GENOMIC DNA]</scope>
    <source>
        <strain evidence="2 3">RL21-008-BIB-A</strain>
    </source>
</reference>
<keyword evidence="3" id="KW-1185">Reference proteome</keyword>
<evidence type="ECO:0000313" key="2">
    <source>
        <dbReference type="EMBL" id="MFL9924265.1"/>
    </source>
</evidence>
<dbReference type="Proteomes" id="UP001629246">
    <property type="component" value="Unassembled WGS sequence"/>
</dbReference>
<dbReference type="InterPro" id="IPR001509">
    <property type="entry name" value="Epimerase_deHydtase"/>
</dbReference>
<name>A0ABW9A790_9BURK</name>
<dbReference type="SUPFAM" id="SSF51735">
    <property type="entry name" value="NAD(P)-binding Rossmann-fold domains"/>
    <property type="match status" value="1"/>
</dbReference>
<dbReference type="EMBL" id="JAQQFM010000003">
    <property type="protein sequence ID" value="MFL9924265.1"/>
    <property type="molecule type" value="Genomic_DNA"/>
</dbReference>
<evidence type="ECO:0000259" key="1">
    <source>
        <dbReference type="Pfam" id="PF01370"/>
    </source>
</evidence>
<dbReference type="Pfam" id="PF01370">
    <property type="entry name" value="Epimerase"/>
    <property type="match status" value="1"/>
</dbReference>
<dbReference type="InterPro" id="IPR036291">
    <property type="entry name" value="NAD(P)-bd_dom_sf"/>
</dbReference>
<dbReference type="Gene3D" id="3.40.50.720">
    <property type="entry name" value="NAD(P)-binding Rossmann-like Domain"/>
    <property type="match status" value="1"/>
</dbReference>
<dbReference type="CDD" id="cd05271">
    <property type="entry name" value="NDUFA9_like_SDR_a"/>
    <property type="match status" value="1"/>
</dbReference>
<organism evidence="2 3">
    <name type="scientific">Herbaspirillum lusitanum</name>
    <dbReference type="NCBI Taxonomy" id="213312"/>
    <lineage>
        <taxon>Bacteria</taxon>
        <taxon>Pseudomonadati</taxon>
        <taxon>Pseudomonadota</taxon>
        <taxon>Betaproteobacteria</taxon>
        <taxon>Burkholderiales</taxon>
        <taxon>Oxalobacteraceae</taxon>
        <taxon>Herbaspirillum</taxon>
    </lineage>
</organism>
<dbReference type="InterPro" id="IPR051207">
    <property type="entry name" value="ComplexI_NDUFA9_subunit"/>
</dbReference>
<proteinExistence type="predicted"/>
<accession>A0ABW9A790</accession>
<comment type="caution">
    <text evidence="2">The sequence shown here is derived from an EMBL/GenBank/DDBJ whole genome shotgun (WGS) entry which is preliminary data.</text>
</comment>
<dbReference type="PANTHER" id="PTHR12126:SF11">
    <property type="entry name" value="NADH DEHYDROGENASE [UBIQUINONE] 1 ALPHA SUBCOMPLEX SUBUNIT 9, MITOCHONDRIAL"/>
    <property type="match status" value="1"/>
</dbReference>